<dbReference type="SMART" id="SM00879">
    <property type="entry name" value="Brix"/>
    <property type="match status" value="1"/>
</dbReference>
<dbReference type="InterPro" id="IPR007109">
    <property type="entry name" value="Brix"/>
</dbReference>
<sequence>MGRLKKGRCVKRNKQINKNEKEELVQAPHSFVVHRGLPGNNITELTKDFRRVMEPFTASMLKERKRNTIKDFVSIAGILHVTHISIFSQTELGFYLKICRIPRGPTLSFKIESFALARDVVSTTKKQLVFEEAFKHPPLIIMNKFSGEGMHFKLMTSMFQNMFPTINLVKVNLSNMRRCVCLNYNHDTKLIDFRHYAIKVIPVGLSKSVKKLVQAKIPNLSHCQDFADFMIKPTLSESEAEDDPASHVTLPQKLSSRGNHEKSTSAIRLYELGPRLTLQLIKVEDGLLGGEVLFHELINKTEEEKILIQKKREQNKKLKEKRRKIQDENKLKKEAKKQELKEKSLKGIHKKRESDILMQKIAKESYEANKSDDDDDAQYYRDEVGEEPDSDLFKRTIKNKRSYSHFEKYKNKKIKVNPENTKET</sequence>
<dbReference type="GO" id="GO:0019843">
    <property type="term" value="F:rRNA binding"/>
    <property type="evidence" value="ECO:0007669"/>
    <property type="project" value="InterPro"/>
</dbReference>
<gene>
    <name evidence="4" type="primary">LOC105359162</name>
</gene>
<evidence type="ECO:0000313" key="4">
    <source>
        <dbReference type="RefSeq" id="XP_011493967.1"/>
    </source>
</evidence>
<evidence type="ECO:0000256" key="1">
    <source>
        <dbReference type="SAM" id="MobiDB-lite"/>
    </source>
</evidence>
<feature type="region of interest" description="Disordered" evidence="1">
    <location>
        <begin position="317"/>
        <end position="347"/>
    </location>
</feature>
<dbReference type="GO" id="GO:0000027">
    <property type="term" value="P:ribosomal large subunit assembly"/>
    <property type="evidence" value="ECO:0007669"/>
    <property type="project" value="TreeGrafter"/>
</dbReference>
<dbReference type="RefSeq" id="XP_011493967.1">
    <property type="nucleotide sequence ID" value="XM_011495665.1"/>
</dbReference>
<dbReference type="PANTHER" id="PTHR12661">
    <property type="entry name" value="PETER PAN-RELATED"/>
    <property type="match status" value="1"/>
</dbReference>
<feature type="region of interest" description="Disordered" evidence="1">
    <location>
        <begin position="237"/>
        <end position="260"/>
    </location>
</feature>
<dbReference type="GeneID" id="105359162"/>
<dbReference type="Pfam" id="PF04427">
    <property type="entry name" value="Brix"/>
    <property type="match status" value="1"/>
</dbReference>
<protein>
    <submittedName>
        <fullName evidence="4">Protein Peter pan</fullName>
    </submittedName>
</protein>
<dbReference type="PANTHER" id="PTHR12661:SF5">
    <property type="entry name" value="SUPPRESSOR OF SWI4 1 HOMOLOG"/>
    <property type="match status" value="1"/>
</dbReference>
<feature type="domain" description="Brix" evidence="2">
    <location>
        <begin position="28"/>
        <end position="289"/>
    </location>
</feature>
<dbReference type="AlphaFoldDB" id="A0AAJ6VJ47"/>
<name>A0AAJ6VJ47_9HYME</name>
<dbReference type="Proteomes" id="UP000695007">
    <property type="component" value="Unplaced"/>
</dbReference>
<feature type="compositionally biased region" description="Basic and acidic residues" evidence="1">
    <location>
        <begin position="325"/>
        <end position="345"/>
    </location>
</feature>
<evidence type="ECO:0000313" key="3">
    <source>
        <dbReference type="Proteomes" id="UP000695007"/>
    </source>
</evidence>
<dbReference type="GO" id="GO:0030687">
    <property type="term" value="C:preribosome, large subunit precursor"/>
    <property type="evidence" value="ECO:0007669"/>
    <property type="project" value="TreeGrafter"/>
</dbReference>
<dbReference type="KEGG" id="csol:105359162"/>
<reference evidence="4" key="1">
    <citation type="submission" date="2025-08" db="UniProtKB">
        <authorList>
            <consortium name="RefSeq"/>
        </authorList>
    </citation>
    <scope>IDENTIFICATION</scope>
</reference>
<keyword evidence="3" id="KW-1185">Reference proteome</keyword>
<organism evidence="3 4">
    <name type="scientific">Ceratosolen solmsi marchali</name>
    <dbReference type="NCBI Taxonomy" id="326594"/>
    <lineage>
        <taxon>Eukaryota</taxon>
        <taxon>Metazoa</taxon>
        <taxon>Ecdysozoa</taxon>
        <taxon>Arthropoda</taxon>
        <taxon>Hexapoda</taxon>
        <taxon>Insecta</taxon>
        <taxon>Pterygota</taxon>
        <taxon>Neoptera</taxon>
        <taxon>Endopterygota</taxon>
        <taxon>Hymenoptera</taxon>
        <taxon>Apocrita</taxon>
        <taxon>Proctotrupomorpha</taxon>
        <taxon>Chalcidoidea</taxon>
        <taxon>Agaonidae</taxon>
        <taxon>Agaoninae</taxon>
        <taxon>Ceratosolen</taxon>
    </lineage>
</organism>
<accession>A0AAJ6VJ47</accession>
<evidence type="ECO:0000259" key="2">
    <source>
        <dbReference type="PROSITE" id="PS50833"/>
    </source>
</evidence>
<dbReference type="GO" id="GO:0006364">
    <property type="term" value="P:rRNA processing"/>
    <property type="evidence" value="ECO:0007669"/>
    <property type="project" value="InterPro"/>
</dbReference>
<dbReference type="InterPro" id="IPR045112">
    <property type="entry name" value="PPAN-like"/>
</dbReference>
<feature type="region of interest" description="Disordered" evidence="1">
    <location>
        <begin position="365"/>
        <end position="387"/>
    </location>
</feature>
<dbReference type="PROSITE" id="PS50833">
    <property type="entry name" value="BRIX"/>
    <property type="match status" value="1"/>
</dbReference>
<proteinExistence type="predicted"/>
<dbReference type="CTD" id="56342"/>